<dbReference type="RefSeq" id="WP_371393663.1">
    <property type="nucleotide sequence ID" value="NZ_CP163421.1"/>
</dbReference>
<dbReference type="Pfam" id="PF00672">
    <property type="entry name" value="HAMP"/>
    <property type="match status" value="1"/>
</dbReference>
<keyword evidence="1 3" id="KW-0807">Transducer</keyword>
<dbReference type="SUPFAM" id="SSF58104">
    <property type="entry name" value="Methyl-accepting chemotaxis protein (MCP) signaling domain"/>
    <property type="match status" value="1"/>
</dbReference>
<evidence type="ECO:0000256" key="2">
    <source>
        <dbReference type="ARBA" id="ARBA00029447"/>
    </source>
</evidence>
<organism evidence="7 8">
    <name type="scientific">Glycocaulis abyssi</name>
    <dbReference type="NCBI Taxonomy" id="1433403"/>
    <lineage>
        <taxon>Bacteria</taxon>
        <taxon>Pseudomonadati</taxon>
        <taxon>Pseudomonadota</taxon>
        <taxon>Alphaproteobacteria</taxon>
        <taxon>Maricaulales</taxon>
        <taxon>Maricaulaceae</taxon>
        <taxon>Glycocaulis</taxon>
    </lineage>
</organism>
<feature type="domain" description="HAMP" evidence="6">
    <location>
        <begin position="331"/>
        <end position="383"/>
    </location>
</feature>
<dbReference type="PROSITE" id="PS50885">
    <property type="entry name" value="HAMP"/>
    <property type="match status" value="1"/>
</dbReference>
<gene>
    <name evidence="7" type="ORF">ACFPB0_04405</name>
</gene>
<protein>
    <submittedName>
        <fullName evidence="7">Methyl-accepting chemotaxis protein</fullName>
    </submittedName>
</protein>
<evidence type="ECO:0000313" key="8">
    <source>
        <dbReference type="Proteomes" id="UP001596024"/>
    </source>
</evidence>
<evidence type="ECO:0000259" key="5">
    <source>
        <dbReference type="PROSITE" id="PS50111"/>
    </source>
</evidence>
<feature type="domain" description="Methyl-accepting transducer" evidence="5">
    <location>
        <begin position="423"/>
        <end position="652"/>
    </location>
</feature>
<reference evidence="8" key="1">
    <citation type="journal article" date="2019" name="Int. J. Syst. Evol. Microbiol.">
        <title>The Global Catalogue of Microorganisms (GCM) 10K type strain sequencing project: providing services to taxonomists for standard genome sequencing and annotation.</title>
        <authorList>
            <consortium name="The Broad Institute Genomics Platform"/>
            <consortium name="The Broad Institute Genome Sequencing Center for Infectious Disease"/>
            <person name="Wu L."/>
            <person name="Ma J."/>
        </authorList>
    </citation>
    <scope>NUCLEOTIDE SEQUENCE [LARGE SCALE GENOMIC DNA]</scope>
    <source>
        <strain evidence="8">CCUG 62981</strain>
    </source>
</reference>
<dbReference type="Gene3D" id="6.10.340.10">
    <property type="match status" value="1"/>
</dbReference>
<evidence type="ECO:0000256" key="1">
    <source>
        <dbReference type="ARBA" id="ARBA00023224"/>
    </source>
</evidence>
<dbReference type="InterPro" id="IPR004090">
    <property type="entry name" value="Chemotax_Me-accpt_rcpt"/>
</dbReference>
<dbReference type="Gene3D" id="1.10.287.950">
    <property type="entry name" value="Methyl-accepting chemotaxis protein"/>
    <property type="match status" value="1"/>
</dbReference>
<dbReference type="InterPro" id="IPR038188">
    <property type="entry name" value="TorS_sensor_sf"/>
</dbReference>
<proteinExistence type="inferred from homology"/>
<keyword evidence="8" id="KW-1185">Reference proteome</keyword>
<accession>A0ABV9NB66</accession>
<dbReference type="Pfam" id="PF00015">
    <property type="entry name" value="MCPsignal"/>
    <property type="match status" value="1"/>
</dbReference>
<keyword evidence="4" id="KW-1133">Transmembrane helix</keyword>
<dbReference type="Gene3D" id="1.20.58.920">
    <property type="match status" value="1"/>
</dbReference>
<evidence type="ECO:0000259" key="6">
    <source>
        <dbReference type="PROSITE" id="PS50885"/>
    </source>
</evidence>
<feature type="transmembrane region" description="Helical" evidence="4">
    <location>
        <begin position="308"/>
        <end position="329"/>
    </location>
</feature>
<dbReference type="PANTHER" id="PTHR32089">
    <property type="entry name" value="METHYL-ACCEPTING CHEMOTAXIS PROTEIN MCPB"/>
    <property type="match status" value="1"/>
</dbReference>
<dbReference type="Proteomes" id="UP001596024">
    <property type="component" value="Unassembled WGS sequence"/>
</dbReference>
<dbReference type="SMART" id="SM00304">
    <property type="entry name" value="HAMP"/>
    <property type="match status" value="1"/>
</dbReference>
<dbReference type="InterPro" id="IPR004089">
    <property type="entry name" value="MCPsignal_dom"/>
</dbReference>
<keyword evidence="4" id="KW-0472">Membrane</keyword>
<dbReference type="EMBL" id="JBHSGQ010000002">
    <property type="protein sequence ID" value="MFC4724526.1"/>
    <property type="molecule type" value="Genomic_DNA"/>
</dbReference>
<dbReference type="InterPro" id="IPR003660">
    <property type="entry name" value="HAMP_dom"/>
</dbReference>
<dbReference type="PRINTS" id="PR00260">
    <property type="entry name" value="CHEMTRNSDUCR"/>
</dbReference>
<evidence type="ECO:0000256" key="4">
    <source>
        <dbReference type="SAM" id="Phobius"/>
    </source>
</evidence>
<dbReference type="PROSITE" id="PS50111">
    <property type="entry name" value="CHEMOTAXIS_TRANSDUC_2"/>
    <property type="match status" value="1"/>
</dbReference>
<dbReference type="SMART" id="SM00283">
    <property type="entry name" value="MA"/>
    <property type="match status" value="1"/>
</dbReference>
<keyword evidence="4" id="KW-0812">Transmembrane</keyword>
<name>A0ABV9NB66_9PROT</name>
<feature type="transmembrane region" description="Helical" evidence="4">
    <location>
        <begin position="12"/>
        <end position="34"/>
    </location>
</feature>
<sequence>MQLNLHSVQTRLIGAFALVALVGVAAALAGVIALQSTRGALSEVVDEAAPMASAAGALDAASSAITGELAAFARSSDTVDMTASETRLQTLYNGARTAVSALSEAGLAAARTASLTALLDDLAAGIEAANAPTAANLEARNARLNAISAAISERAQAVAALEAGLENAAGQAELETFLRIMVDLNLILTQYAELDGAMSAGEVADVEGRFELAMDELLVNLAILGDAASAEVTRSAEALVSRGEGPQGVFALRRSEIESEITATDAVEDARIAHAMLAAEVEQVVAQANAMAAAARANGFTAVLSGQILLIVMAIGAVAIAGLIGWIYVNNNLLNRLTRISRTTTALASGDTGQALDDNAQDEIADMARAVAVLRENEIERVRLASESEAERAAREKRTKAIEALVHEFESTSSRALEEVSRAAGEMEMAANALTESSRSAAGQTAEVNEAGVLAAQNVDTVAAAAEEMTSSIAEIAQQISRSSTIARSAADEVSGASADVTALSEAAGRIDGVVRLINEIAEKTNLLALNATIEAARAGEAGKGFAVVASEVKTLAEQTARATGSISEQVNGIQSATGKAVSAITAIGTVIREMNEISTAIAAAMEEQRAAAEEITRSAQEAAGGTRRVSQAIQGVDAAASETGQCAAQVNEASHGLTQEAGTLRGAVARFLEGVRAA</sequence>
<dbReference type="PANTHER" id="PTHR32089:SF112">
    <property type="entry name" value="LYSOZYME-LIKE PROTEIN-RELATED"/>
    <property type="match status" value="1"/>
</dbReference>
<evidence type="ECO:0000256" key="3">
    <source>
        <dbReference type="PROSITE-ProRule" id="PRU00284"/>
    </source>
</evidence>
<comment type="similarity">
    <text evidence="2">Belongs to the methyl-accepting chemotaxis (MCP) protein family.</text>
</comment>
<comment type="caution">
    <text evidence="7">The sequence shown here is derived from an EMBL/GenBank/DDBJ whole genome shotgun (WGS) entry which is preliminary data.</text>
</comment>
<evidence type="ECO:0000313" key="7">
    <source>
        <dbReference type="EMBL" id="MFC4724526.1"/>
    </source>
</evidence>